<accession>A0A6A6X4H7</accession>
<dbReference type="AlphaFoldDB" id="A0A6A6X4H7"/>
<evidence type="ECO:0000313" key="2">
    <source>
        <dbReference type="EMBL" id="KAF2790817.1"/>
    </source>
</evidence>
<dbReference type="PANTHER" id="PTHR42032">
    <property type="entry name" value="YALI0E30679P"/>
    <property type="match status" value="1"/>
</dbReference>
<feature type="compositionally biased region" description="Acidic residues" evidence="1">
    <location>
        <begin position="156"/>
        <end position="166"/>
    </location>
</feature>
<feature type="region of interest" description="Disordered" evidence="1">
    <location>
        <begin position="429"/>
        <end position="452"/>
    </location>
</feature>
<evidence type="ECO:0000256" key="1">
    <source>
        <dbReference type="SAM" id="MobiDB-lite"/>
    </source>
</evidence>
<proteinExistence type="predicted"/>
<dbReference type="EMBL" id="MU002053">
    <property type="protein sequence ID" value="KAF2790817.1"/>
    <property type="molecule type" value="Genomic_DNA"/>
</dbReference>
<feature type="compositionally biased region" description="Basic and acidic residues" evidence="1">
    <location>
        <begin position="179"/>
        <end position="188"/>
    </location>
</feature>
<feature type="region of interest" description="Disordered" evidence="1">
    <location>
        <begin position="156"/>
        <end position="191"/>
    </location>
</feature>
<evidence type="ECO:0000313" key="3">
    <source>
        <dbReference type="Proteomes" id="UP000799757"/>
    </source>
</evidence>
<dbReference type="Proteomes" id="UP000799757">
    <property type="component" value="Unassembled WGS sequence"/>
</dbReference>
<dbReference type="PANTHER" id="PTHR42032:SF1">
    <property type="entry name" value="YALI0E30679P"/>
    <property type="match status" value="1"/>
</dbReference>
<gene>
    <name evidence="2" type="ORF">K505DRAFT_310697</name>
</gene>
<keyword evidence="3" id="KW-1185">Reference proteome</keyword>
<reference evidence="2" key="1">
    <citation type="journal article" date="2020" name="Stud. Mycol.">
        <title>101 Dothideomycetes genomes: a test case for predicting lifestyles and emergence of pathogens.</title>
        <authorList>
            <person name="Haridas S."/>
            <person name="Albert R."/>
            <person name="Binder M."/>
            <person name="Bloem J."/>
            <person name="Labutti K."/>
            <person name="Salamov A."/>
            <person name="Andreopoulos B."/>
            <person name="Baker S."/>
            <person name="Barry K."/>
            <person name="Bills G."/>
            <person name="Bluhm B."/>
            <person name="Cannon C."/>
            <person name="Castanera R."/>
            <person name="Culley D."/>
            <person name="Daum C."/>
            <person name="Ezra D."/>
            <person name="Gonzalez J."/>
            <person name="Henrissat B."/>
            <person name="Kuo A."/>
            <person name="Liang C."/>
            <person name="Lipzen A."/>
            <person name="Lutzoni F."/>
            <person name="Magnuson J."/>
            <person name="Mondo S."/>
            <person name="Nolan M."/>
            <person name="Ohm R."/>
            <person name="Pangilinan J."/>
            <person name="Park H.-J."/>
            <person name="Ramirez L."/>
            <person name="Alfaro M."/>
            <person name="Sun H."/>
            <person name="Tritt A."/>
            <person name="Yoshinaga Y."/>
            <person name="Zwiers L.-H."/>
            <person name="Turgeon B."/>
            <person name="Goodwin S."/>
            <person name="Spatafora J."/>
            <person name="Crous P."/>
            <person name="Grigoriev I."/>
        </authorList>
    </citation>
    <scope>NUCLEOTIDE SEQUENCE</scope>
    <source>
        <strain evidence="2">CBS 109.77</strain>
    </source>
</reference>
<protein>
    <submittedName>
        <fullName evidence="2">Uncharacterized protein</fullName>
    </submittedName>
</protein>
<sequence length="452" mass="50054">MADEGAPSEHPPTGIHPLLRQRMLSRAATFSEGAHHPIPPLARRRSSILSDYSDTRHSLRSSTDSLLRPNGNEMDKLTTSNEPSFWHSAPLAFAILPAVGGLLFQNGGAVVTDVLLLALASMFLNWCVRAPWDWYHASQQVQYVEADEAHPNDTILEEEEESEGSQDGDANSPVTALSDEPRTTDKGNARILTGAQKDARRQLARDEIMALAACFMGPILGAYLLHTIRSQLTRPAEGLVSNYNLTIFVMAAELRPVSHIIKMKQAQMLHLQRVVRYDSKDILAKADAQQIFQKLADVEARLAQPVNNTDVETSRISATVRQGLQPQLDALNRAVRRYEKRQAAHAIQIEARFVEVDMRLKDALSLAAAAARTGQKPGMFSIAFTWLASIVTYGLHTSWVVVMYPFRLTAVMTTEVKSLFIRTDGQHRKRIKGQSVGPASISTPKTHSRNGR</sequence>
<name>A0A6A6X4H7_9PLEO</name>
<organism evidence="2 3">
    <name type="scientific">Melanomma pulvis-pyrius CBS 109.77</name>
    <dbReference type="NCBI Taxonomy" id="1314802"/>
    <lineage>
        <taxon>Eukaryota</taxon>
        <taxon>Fungi</taxon>
        <taxon>Dikarya</taxon>
        <taxon>Ascomycota</taxon>
        <taxon>Pezizomycotina</taxon>
        <taxon>Dothideomycetes</taxon>
        <taxon>Pleosporomycetidae</taxon>
        <taxon>Pleosporales</taxon>
        <taxon>Melanommataceae</taxon>
        <taxon>Melanomma</taxon>
    </lineage>
</organism>
<dbReference type="OrthoDB" id="5422510at2759"/>